<evidence type="ECO:0000256" key="2">
    <source>
        <dbReference type="ARBA" id="ARBA00022553"/>
    </source>
</evidence>
<dbReference type="InterPro" id="IPR002178">
    <property type="entry name" value="PTS_EIIA_type-2_dom"/>
</dbReference>
<feature type="domain" description="PTS EIIA type-2" evidence="7">
    <location>
        <begin position="2"/>
        <end position="142"/>
    </location>
</feature>
<evidence type="ECO:0000259" key="8">
    <source>
        <dbReference type="PROSITE" id="PS51350"/>
    </source>
</evidence>
<evidence type="ECO:0000256" key="4">
    <source>
        <dbReference type="ARBA" id="ARBA00022679"/>
    </source>
</evidence>
<dbReference type="HOGENOM" id="CLU_046384_0_0_6"/>
<dbReference type="Proteomes" id="UP000028511">
    <property type="component" value="Unassembled WGS sequence"/>
</dbReference>
<evidence type="ECO:0000256" key="6">
    <source>
        <dbReference type="ARBA" id="ARBA00022777"/>
    </source>
</evidence>
<evidence type="ECO:0000256" key="1">
    <source>
        <dbReference type="ARBA" id="ARBA00022448"/>
    </source>
</evidence>
<dbReference type="PRINTS" id="PR00107">
    <property type="entry name" value="PHOSPHOCPHPR"/>
</dbReference>
<dbReference type="PANTHER" id="PTHR30181">
    <property type="entry name" value="MANNITOL PERMEASE IIC COMPONENT"/>
    <property type="match status" value="1"/>
</dbReference>
<gene>
    <name evidence="9" type="primary">fruB</name>
    <name evidence="9" type="ORF">XBP1_1620022</name>
</gene>
<reference evidence="9" key="1">
    <citation type="submission" date="2013-07" db="EMBL/GenBank/DDBJ databases">
        <title>Sub-species coevolution in mutualistic symbiosis.</title>
        <authorList>
            <person name="Murfin K."/>
            <person name="Klassen J."/>
            <person name="Lee M."/>
            <person name="Forst S."/>
            <person name="Stock P."/>
            <person name="Goodrich-Blair H."/>
        </authorList>
    </citation>
    <scope>NUCLEOTIDE SEQUENCE [LARGE SCALE GENOMIC DNA]</scope>
    <source>
        <strain evidence="9">Puntauvense</strain>
    </source>
</reference>
<dbReference type="Gene3D" id="3.40.930.10">
    <property type="entry name" value="Mannitol-specific EII, Chain A"/>
    <property type="match status" value="2"/>
</dbReference>
<dbReference type="InterPro" id="IPR050893">
    <property type="entry name" value="Sugar_PTS"/>
</dbReference>
<dbReference type="SUPFAM" id="SSF55594">
    <property type="entry name" value="HPr-like"/>
    <property type="match status" value="1"/>
</dbReference>
<dbReference type="PROSITE" id="PS00372">
    <property type="entry name" value="PTS_EIIA_TYPE_2_HIS"/>
    <property type="match status" value="1"/>
</dbReference>
<dbReference type="GO" id="GO:0090563">
    <property type="term" value="F:protein-phosphocysteine-sugar phosphotransferase activity"/>
    <property type="evidence" value="ECO:0007669"/>
    <property type="project" value="TreeGrafter"/>
</dbReference>
<dbReference type="EMBL" id="CBSW010000071">
    <property type="protein sequence ID" value="CDG95839.1"/>
    <property type="molecule type" value="Genomic_DNA"/>
</dbReference>
<proteinExistence type="predicted"/>
<dbReference type="Pfam" id="PF00359">
    <property type="entry name" value="PTS_EIIA_2"/>
    <property type="match status" value="1"/>
</dbReference>
<keyword evidence="4 9" id="KW-0808">Transferase</keyword>
<dbReference type="InterPro" id="IPR016152">
    <property type="entry name" value="PTrfase/Anion_transptr"/>
</dbReference>
<keyword evidence="6" id="KW-0418">Kinase</keyword>
<protein>
    <submittedName>
        <fullName evidence="9">Fused fructose-specific PTS enzymes: IIA component HPr component</fullName>
        <ecNumber evidence="9">2.7.1.69</ecNumber>
    </submittedName>
</protein>
<dbReference type="RefSeq" id="WP_038215590.1">
    <property type="nucleotide sequence ID" value="NZ_CAWLWN010000148.1"/>
</dbReference>
<name>A0A077NA04_XENBV</name>
<sequence length="376" mass="40230">MFHLSLKDIHLAAYADNKESAIRQVAAALAASGYVSERYIEGMLEREIQSSTYLGNGIAIPHGTTATRDQVLHTGVQVLQFPDGVAWGNNQTVHIVIGIAAKSDEHLTLLHQLTRIISDENLASQMAKTASADELYRLLMSTPSSHFLDASTITLDIDAHDLTTLQALNIARLQQAKAVNAAFIADVLARPPIHLGQGLWLSDSAIGNLRNAVAITRPKTPFTMDGQPVGVLMTIAYADDQLQSLLSPISTLLQQSKAERLYSAPDAAAIIALLTTTTPQEATALSADFILPNEHGLHTRPSSLLVNTIKQFNSQITIAHLDGSGVPVDGRKLMQVAGLGVKKGERIRFTAVGSDAEQALTAITALIEQNMGGEIA</sequence>
<keyword evidence="2" id="KW-0597">Phosphoprotein</keyword>
<dbReference type="PANTHER" id="PTHR30181:SF3">
    <property type="entry name" value="MULTIPHOSPHORYL TRANSFER PROTEIN"/>
    <property type="match status" value="1"/>
</dbReference>
<dbReference type="NCBIfam" id="NF008319">
    <property type="entry name" value="PRK11109.1"/>
    <property type="match status" value="1"/>
</dbReference>
<accession>A0A077NA04</accession>
<dbReference type="InterPro" id="IPR001020">
    <property type="entry name" value="PTS_HPr_His_P_site"/>
</dbReference>
<keyword evidence="3" id="KW-0762">Sugar transport</keyword>
<dbReference type="AlphaFoldDB" id="A0A077NA04"/>
<dbReference type="PROSITE" id="PS51094">
    <property type="entry name" value="PTS_EIIA_TYPE_2"/>
    <property type="match status" value="1"/>
</dbReference>
<dbReference type="Pfam" id="PF00381">
    <property type="entry name" value="PTS-HPr"/>
    <property type="match status" value="1"/>
</dbReference>
<evidence type="ECO:0000256" key="5">
    <source>
        <dbReference type="ARBA" id="ARBA00022683"/>
    </source>
</evidence>
<dbReference type="NCBIfam" id="TIGR01003">
    <property type="entry name" value="PTS_HPr_family"/>
    <property type="match status" value="1"/>
</dbReference>
<evidence type="ECO:0000313" key="9">
    <source>
        <dbReference type="EMBL" id="CDG95839.1"/>
    </source>
</evidence>
<evidence type="ECO:0000256" key="3">
    <source>
        <dbReference type="ARBA" id="ARBA00022597"/>
    </source>
</evidence>
<dbReference type="InterPro" id="IPR000032">
    <property type="entry name" value="HPr-like"/>
</dbReference>
<dbReference type="EC" id="2.7.1.69" evidence="9"/>
<dbReference type="PROSITE" id="PS51350">
    <property type="entry name" value="PTS_HPR_DOM"/>
    <property type="match status" value="1"/>
</dbReference>
<feature type="domain" description="HPr" evidence="8">
    <location>
        <begin position="284"/>
        <end position="375"/>
    </location>
</feature>
<dbReference type="SUPFAM" id="SSF55804">
    <property type="entry name" value="Phoshotransferase/anion transport protein"/>
    <property type="match status" value="2"/>
</dbReference>
<dbReference type="CDD" id="cd00211">
    <property type="entry name" value="PTS_IIA_fru"/>
    <property type="match status" value="1"/>
</dbReference>
<dbReference type="InterPro" id="IPR035895">
    <property type="entry name" value="HPr-like_sf"/>
</dbReference>
<dbReference type="PROSITE" id="PS00369">
    <property type="entry name" value="PTS_HPR_HIS"/>
    <property type="match status" value="1"/>
</dbReference>
<organism evidence="9">
    <name type="scientific">Xenorhabdus bovienii str. puntauvense</name>
    <dbReference type="NCBI Taxonomy" id="1398201"/>
    <lineage>
        <taxon>Bacteria</taxon>
        <taxon>Pseudomonadati</taxon>
        <taxon>Pseudomonadota</taxon>
        <taxon>Gammaproteobacteria</taxon>
        <taxon>Enterobacterales</taxon>
        <taxon>Morganellaceae</taxon>
        <taxon>Xenorhabdus</taxon>
    </lineage>
</organism>
<dbReference type="GO" id="GO:0016301">
    <property type="term" value="F:kinase activity"/>
    <property type="evidence" value="ECO:0007669"/>
    <property type="project" value="UniProtKB-KW"/>
</dbReference>
<dbReference type="Gene3D" id="3.30.1340.10">
    <property type="entry name" value="HPr-like"/>
    <property type="match status" value="1"/>
</dbReference>
<evidence type="ECO:0000259" key="7">
    <source>
        <dbReference type="PROSITE" id="PS51094"/>
    </source>
</evidence>
<dbReference type="GO" id="GO:0009401">
    <property type="term" value="P:phosphoenolpyruvate-dependent sugar phosphotransferase system"/>
    <property type="evidence" value="ECO:0007669"/>
    <property type="project" value="UniProtKB-KW"/>
</dbReference>
<keyword evidence="5" id="KW-0598">Phosphotransferase system</keyword>
<dbReference type="GO" id="GO:0005886">
    <property type="term" value="C:plasma membrane"/>
    <property type="evidence" value="ECO:0007669"/>
    <property type="project" value="TreeGrafter"/>
</dbReference>
<comment type="caution">
    <text evidence="9">The sequence shown here is derived from an EMBL/GenBank/DDBJ whole genome shotgun (WGS) entry which is preliminary data.</text>
</comment>
<keyword evidence="1" id="KW-0813">Transport</keyword>